<reference evidence="1 2" key="1">
    <citation type="submission" date="2005-09" db="EMBL/GenBank/DDBJ databases">
        <authorList>
            <person name="Mural R.J."/>
            <person name="Li P.W."/>
            <person name="Adams M.D."/>
            <person name="Amanatides P.G."/>
            <person name="Baden-Tillson H."/>
            <person name="Barnstead M."/>
            <person name="Chin S.H."/>
            <person name="Dew I."/>
            <person name="Evans C.A."/>
            <person name="Ferriera S."/>
            <person name="Flanigan M."/>
            <person name="Fosler C."/>
            <person name="Glodek A."/>
            <person name="Gu Z."/>
            <person name="Holt R.A."/>
            <person name="Jennings D."/>
            <person name="Kraft C.L."/>
            <person name="Lu F."/>
            <person name="Nguyen T."/>
            <person name="Nusskern D.R."/>
            <person name="Pfannkoch C.M."/>
            <person name="Sitter C."/>
            <person name="Sutton G.G."/>
            <person name="Venter J.C."/>
            <person name="Wang Z."/>
            <person name="Woodage T."/>
            <person name="Zheng X.H."/>
            <person name="Zhong F."/>
        </authorList>
    </citation>
    <scope>NUCLEOTIDE SEQUENCE [LARGE SCALE GENOMIC DNA]</scope>
    <source>
        <strain>BN</strain>
        <strain evidence="2">Sprague-Dawley</strain>
    </source>
</reference>
<proteinExistence type="predicted"/>
<accession>A6J9D4</accession>
<protein>
    <submittedName>
        <fullName evidence="1">RCG54092</fullName>
    </submittedName>
</protein>
<gene>
    <name evidence="1" type="ORF">rCG_54092</name>
</gene>
<evidence type="ECO:0000313" key="2">
    <source>
        <dbReference type="Proteomes" id="UP000234681"/>
    </source>
</evidence>
<organism evidence="1 2">
    <name type="scientific">Rattus norvegicus</name>
    <name type="common">Rat</name>
    <dbReference type="NCBI Taxonomy" id="10116"/>
    <lineage>
        <taxon>Eukaryota</taxon>
        <taxon>Metazoa</taxon>
        <taxon>Chordata</taxon>
        <taxon>Craniata</taxon>
        <taxon>Vertebrata</taxon>
        <taxon>Euteleostomi</taxon>
        <taxon>Mammalia</taxon>
        <taxon>Eutheria</taxon>
        <taxon>Euarchontoglires</taxon>
        <taxon>Glires</taxon>
        <taxon>Rodentia</taxon>
        <taxon>Myomorpha</taxon>
        <taxon>Muroidea</taxon>
        <taxon>Muridae</taxon>
        <taxon>Murinae</taxon>
        <taxon>Rattus</taxon>
    </lineage>
</organism>
<evidence type="ECO:0000313" key="1">
    <source>
        <dbReference type="EMBL" id="EDM07951.1"/>
    </source>
</evidence>
<dbReference type="AlphaFoldDB" id="A6J9D4"/>
<name>A6J9D4_RAT</name>
<dbReference type="Proteomes" id="UP000234681">
    <property type="component" value="Chromosome 1"/>
</dbReference>
<sequence>MYGVLKGQRALALLELELQTGASCHADAGNQTWIPCKSSQCSLLTTEPSLRSSWLSVC</sequence>
<dbReference type="EMBL" id="CH473979">
    <property type="protein sequence ID" value="EDM07951.1"/>
    <property type="molecule type" value="Genomic_DNA"/>
</dbReference>